<dbReference type="InterPro" id="IPR050319">
    <property type="entry name" value="ABC_transp_ATP-bind"/>
</dbReference>
<dbReference type="InterPro" id="IPR017871">
    <property type="entry name" value="ABC_transporter-like_CS"/>
</dbReference>
<comment type="subcellular location">
    <subcellularLocation>
        <location evidence="1">Cell inner membrane</location>
        <topology evidence="1">Peripheral membrane protein</topology>
    </subcellularLocation>
</comment>
<gene>
    <name evidence="7" type="ORF">JP75_19740</name>
</gene>
<dbReference type="SUPFAM" id="SSF52540">
    <property type="entry name" value="P-loop containing nucleoside triphosphate hydrolases"/>
    <property type="match status" value="1"/>
</dbReference>
<keyword evidence="5" id="KW-0067">ATP-binding</keyword>
<sequence length="309" mass="33884">MQQVSELLRIEGATKIFHMKPMLGAAHEVVALNNISLSIRPGKALAVVGESGSGKSTLGRAVARLFQLSSGTIAFKGRDIAGMRSHAEKLDYLRSVQMVFQDPFSALNPAHTIRHHLERPLMLHRKLRGEALDSAVQEVCSDVELDPAVTLEKYPHELSGGQRQRVNLARALAVGAELIIADEPTSMLDVSIRRSVLDLMRRMKETRSITFLYITHDIATAQFIADDIAIMYAGQVVEWGTPNLVISNPQHPYTKLLLSAVPDPAIKLDGTGAKSFASEAQAVRALARKASPEVMEVQPGHFVRKFDPI</sequence>
<dbReference type="AlphaFoldDB" id="A0A087LY93"/>
<evidence type="ECO:0000313" key="8">
    <source>
        <dbReference type="Proteomes" id="UP000028981"/>
    </source>
</evidence>
<keyword evidence="3" id="KW-0813">Transport</keyword>
<dbReference type="PANTHER" id="PTHR43776">
    <property type="entry name" value="TRANSPORT ATP-BINDING PROTEIN"/>
    <property type="match status" value="1"/>
</dbReference>
<name>A0A087LY93_9HYPH</name>
<dbReference type="RefSeq" id="WP_035086065.1">
    <property type="nucleotide sequence ID" value="NZ_JQGC01000022.1"/>
</dbReference>
<evidence type="ECO:0000259" key="6">
    <source>
        <dbReference type="PROSITE" id="PS50893"/>
    </source>
</evidence>
<proteinExistence type="inferred from homology"/>
<accession>A0A087LY93</accession>
<dbReference type="PANTHER" id="PTHR43776:SF8">
    <property type="entry name" value="ABC TRANSPORTER, ATP-BINDING PROTEIN"/>
    <property type="match status" value="1"/>
</dbReference>
<evidence type="ECO:0000256" key="1">
    <source>
        <dbReference type="ARBA" id="ARBA00004417"/>
    </source>
</evidence>
<dbReference type="EMBL" id="JQGC01000022">
    <property type="protein sequence ID" value="KFL29596.1"/>
    <property type="molecule type" value="Genomic_DNA"/>
</dbReference>
<keyword evidence="8" id="KW-1185">Reference proteome</keyword>
<dbReference type="PROSITE" id="PS50893">
    <property type="entry name" value="ABC_TRANSPORTER_2"/>
    <property type="match status" value="1"/>
</dbReference>
<dbReference type="SMART" id="SM00382">
    <property type="entry name" value="AAA"/>
    <property type="match status" value="1"/>
</dbReference>
<dbReference type="InterPro" id="IPR027417">
    <property type="entry name" value="P-loop_NTPase"/>
</dbReference>
<evidence type="ECO:0000256" key="2">
    <source>
        <dbReference type="ARBA" id="ARBA00005417"/>
    </source>
</evidence>
<dbReference type="CDD" id="cd03257">
    <property type="entry name" value="ABC_NikE_OppD_transporters"/>
    <property type="match status" value="1"/>
</dbReference>
<dbReference type="GO" id="GO:0005524">
    <property type="term" value="F:ATP binding"/>
    <property type="evidence" value="ECO:0007669"/>
    <property type="project" value="UniProtKB-KW"/>
</dbReference>
<dbReference type="Pfam" id="PF00005">
    <property type="entry name" value="ABC_tran"/>
    <property type="match status" value="1"/>
</dbReference>
<dbReference type="InterPro" id="IPR003593">
    <property type="entry name" value="AAA+_ATPase"/>
</dbReference>
<dbReference type="Proteomes" id="UP000028981">
    <property type="component" value="Unassembled WGS sequence"/>
</dbReference>
<dbReference type="Gene3D" id="3.40.50.300">
    <property type="entry name" value="P-loop containing nucleotide triphosphate hydrolases"/>
    <property type="match status" value="1"/>
</dbReference>
<dbReference type="GO" id="GO:0005886">
    <property type="term" value="C:plasma membrane"/>
    <property type="evidence" value="ECO:0007669"/>
    <property type="project" value="UniProtKB-SubCell"/>
</dbReference>
<dbReference type="InterPro" id="IPR003439">
    <property type="entry name" value="ABC_transporter-like_ATP-bd"/>
</dbReference>
<dbReference type="STRING" id="46914.JP75_19740"/>
<evidence type="ECO:0000313" key="7">
    <source>
        <dbReference type="EMBL" id="KFL29596.1"/>
    </source>
</evidence>
<evidence type="ECO:0000256" key="3">
    <source>
        <dbReference type="ARBA" id="ARBA00022448"/>
    </source>
</evidence>
<evidence type="ECO:0000256" key="4">
    <source>
        <dbReference type="ARBA" id="ARBA00022741"/>
    </source>
</evidence>
<comment type="similarity">
    <text evidence="2">Belongs to the ABC transporter superfamily.</text>
</comment>
<keyword evidence="4" id="KW-0547">Nucleotide-binding</keyword>
<protein>
    <submittedName>
        <fullName evidence="7">Peptide ABC transporter ATPase</fullName>
    </submittedName>
</protein>
<dbReference type="Pfam" id="PF08352">
    <property type="entry name" value="oligo_HPY"/>
    <property type="match status" value="1"/>
</dbReference>
<dbReference type="GO" id="GO:0055085">
    <property type="term" value="P:transmembrane transport"/>
    <property type="evidence" value="ECO:0007669"/>
    <property type="project" value="UniProtKB-ARBA"/>
</dbReference>
<reference evidence="7 8" key="1">
    <citation type="submission" date="2014-08" db="EMBL/GenBank/DDBJ databases">
        <authorList>
            <person name="Hassan Y.I."/>
            <person name="Lepp D."/>
            <person name="Zhou T."/>
        </authorList>
    </citation>
    <scope>NUCLEOTIDE SEQUENCE [LARGE SCALE GENOMIC DNA]</scope>
    <source>
        <strain evidence="7 8">IFO13584</strain>
    </source>
</reference>
<feature type="domain" description="ABC transporter" evidence="6">
    <location>
        <begin position="8"/>
        <end position="258"/>
    </location>
</feature>
<dbReference type="PROSITE" id="PS00211">
    <property type="entry name" value="ABC_TRANSPORTER_1"/>
    <property type="match status" value="1"/>
</dbReference>
<comment type="caution">
    <text evidence="7">The sequence shown here is derived from an EMBL/GenBank/DDBJ whole genome shotgun (WGS) entry which is preliminary data.</text>
</comment>
<evidence type="ECO:0000256" key="5">
    <source>
        <dbReference type="ARBA" id="ARBA00022840"/>
    </source>
</evidence>
<dbReference type="InterPro" id="IPR013563">
    <property type="entry name" value="Oligopep_ABC_C"/>
</dbReference>
<organism evidence="7 8">
    <name type="scientific">Devosia riboflavina</name>
    <dbReference type="NCBI Taxonomy" id="46914"/>
    <lineage>
        <taxon>Bacteria</taxon>
        <taxon>Pseudomonadati</taxon>
        <taxon>Pseudomonadota</taxon>
        <taxon>Alphaproteobacteria</taxon>
        <taxon>Hyphomicrobiales</taxon>
        <taxon>Devosiaceae</taxon>
        <taxon>Devosia</taxon>
    </lineage>
</organism>
<dbReference type="GO" id="GO:0016887">
    <property type="term" value="F:ATP hydrolysis activity"/>
    <property type="evidence" value="ECO:0007669"/>
    <property type="project" value="InterPro"/>
</dbReference>
<dbReference type="GO" id="GO:0015833">
    <property type="term" value="P:peptide transport"/>
    <property type="evidence" value="ECO:0007669"/>
    <property type="project" value="InterPro"/>
</dbReference>